<keyword evidence="3" id="KW-0698">rRNA processing</keyword>
<proteinExistence type="inferred from homology"/>
<comment type="subcellular location">
    <subcellularLocation>
        <location evidence="1">Mitochondrion</location>
    </subcellularLocation>
</comment>
<evidence type="ECO:0000256" key="3">
    <source>
        <dbReference type="ARBA" id="ARBA00022552"/>
    </source>
</evidence>
<dbReference type="GO" id="GO:0008650">
    <property type="term" value="F:rRNA (uridine-2'-O-)-methyltransferase activity"/>
    <property type="evidence" value="ECO:0007669"/>
    <property type="project" value="TreeGrafter"/>
</dbReference>
<dbReference type="PANTHER" id="PTHR10920">
    <property type="entry name" value="RIBOSOMAL RNA METHYLTRANSFERASE"/>
    <property type="match status" value="1"/>
</dbReference>
<feature type="domain" description="Ribosomal RNA methyltransferase FtsJ" evidence="16">
    <location>
        <begin position="51"/>
        <end position="235"/>
    </location>
</feature>
<evidence type="ECO:0000256" key="15">
    <source>
        <dbReference type="PIRSR" id="PIRSR005461-1"/>
    </source>
</evidence>
<evidence type="ECO:0000256" key="11">
    <source>
        <dbReference type="ARBA" id="ARBA00058412"/>
    </source>
</evidence>
<keyword evidence="8" id="KW-0496">Mitochondrion</keyword>
<dbReference type="OrthoDB" id="20105at2759"/>
<gene>
    <name evidence="17" type="ORF">JRQ81_010311</name>
</gene>
<evidence type="ECO:0000256" key="14">
    <source>
        <dbReference type="ARBA" id="ARBA00082868"/>
    </source>
</evidence>
<comment type="similarity">
    <text evidence="2">Belongs to the class I-like SAM-binding methyltransferase superfamily. RNA methyltransferase RlmE family.</text>
</comment>
<sequence>MSWNWKFPRLLLQCRRIHTAGPYLGKTGADHRWLERQFSDPYVKKARQQAYRCRSAFKLLEIDDKHRILRPGQHVIDCGTAPGAWAQVAVQRVNAAGSDPNAPTGFVLGIDLHHISPLEGAALLPFSDVTDPKTQKKIQEMLPEGKSDVILSDMAPNATGVREIDQLKSIQLCLSLLDLAQQVLEPGGTILCKFWQGRDGSLLQKRLMEHFKEVKLLKPPASRQESAETYYLAKSYKTGSAVQSREHR</sequence>
<dbReference type="AlphaFoldDB" id="A0A9Q0XA78"/>
<protein>
    <recommendedName>
        <fullName evidence="9">rRNA methyltransferase 2, mitochondrial</fullName>
    </recommendedName>
    <alternativeName>
        <fullName evidence="14">16S rRNA (uridine(1369)-2'-O)-methyltransferase</fullName>
    </alternativeName>
    <alternativeName>
        <fullName evidence="12">16S rRNA [Um1369] 2'-O-methyltransferase</fullName>
    </alternativeName>
    <alternativeName>
        <fullName evidence="13">Protein ftsJ homolog 2</fullName>
    </alternativeName>
</protein>
<accession>A0A9Q0XA78</accession>
<keyword evidence="7" id="KW-0809">Transit peptide</keyword>
<dbReference type="GO" id="GO:1902775">
    <property type="term" value="P:mitochondrial large ribosomal subunit assembly"/>
    <property type="evidence" value="ECO:0007669"/>
    <property type="project" value="UniProtKB-ARBA"/>
</dbReference>
<dbReference type="FunFam" id="3.40.50.150:FF:000129">
    <property type="entry name" value="Mitochondrial rRNA methyltransferase 2"/>
    <property type="match status" value="1"/>
</dbReference>
<dbReference type="Pfam" id="PF01728">
    <property type="entry name" value="FtsJ"/>
    <property type="match status" value="1"/>
</dbReference>
<name>A0A9Q0XA78_9SAUR</name>
<keyword evidence="5" id="KW-0808">Transferase</keyword>
<dbReference type="Proteomes" id="UP001142489">
    <property type="component" value="Unassembled WGS sequence"/>
</dbReference>
<comment type="catalytic activity">
    <reaction evidence="10">
        <text>uridine(1369) in 16S rRNA + S-adenosyl-L-methionine = 2'-O-methyluridine(1369) in 16S rRNA + S-adenosyl-L-homocysteine + H(+)</text>
        <dbReference type="Rhea" id="RHEA:47764"/>
        <dbReference type="Rhea" id="RHEA-COMP:11903"/>
        <dbReference type="Rhea" id="RHEA-COMP:11904"/>
        <dbReference type="ChEBI" id="CHEBI:15378"/>
        <dbReference type="ChEBI" id="CHEBI:57856"/>
        <dbReference type="ChEBI" id="CHEBI:59789"/>
        <dbReference type="ChEBI" id="CHEBI:65315"/>
        <dbReference type="ChEBI" id="CHEBI:74478"/>
    </reaction>
</comment>
<dbReference type="PANTHER" id="PTHR10920:SF18">
    <property type="entry name" value="RRNA METHYLTRANSFERASE 2, MITOCHONDRIAL"/>
    <property type="match status" value="1"/>
</dbReference>
<dbReference type="EMBL" id="JAPFRF010000021">
    <property type="protein sequence ID" value="KAJ7305945.1"/>
    <property type="molecule type" value="Genomic_DNA"/>
</dbReference>
<evidence type="ECO:0000256" key="4">
    <source>
        <dbReference type="ARBA" id="ARBA00022603"/>
    </source>
</evidence>
<comment type="caution">
    <text evidence="17">The sequence shown here is derived from an EMBL/GenBank/DDBJ whole genome shotgun (WGS) entry which is preliminary data.</text>
</comment>
<evidence type="ECO:0000313" key="17">
    <source>
        <dbReference type="EMBL" id="KAJ7305945.1"/>
    </source>
</evidence>
<reference evidence="17" key="1">
    <citation type="journal article" date="2023" name="DNA Res.">
        <title>Chromosome-level genome assembly of Phrynocephalus forsythii using third-generation DNA sequencing and Hi-C analysis.</title>
        <authorList>
            <person name="Qi Y."/>
            <person name="Zhao W."/>
            <person name="Zhao Y."/>
            <person name="Niu C."/>
            <person name="Cao S."/>
            <person name="Zhang Y."/>
        </authorList>
    </citation>
    <scope>NUCLEOTIDE SEQUENCE</scope>
    <source>
        <tissue evidence="17">Muscle</tissue>
    </source>
</reference>
<keyword evidence="4" id="KW-0489">Methyltransferase</keyword>
<evidence type="ECO:0000256" key="7">
    <source>
        <dbReference type="ARBA" id="ARBA00022946"/>
    </source>
</evidence>
<evidence type="ECO:0000256" key="10">
    <source>
        <dbReference type="ARBA" id="ARBA00051808"/>
    </source>
</evidence>
<dbReference type="Gene3D" id="3.40.50.150">
    <property type="entry name" value="Vaccinia Virus protein VP39"/>
    <property type="match status" value="1"/>
</dbReference>
<dbReference type="PIRSF" id="PIRSF005461">
    <property type="entry name" value="23S_rRNA_mtase"/>
    <property type="match status" value="1"/>
</dbReference>
<dbReference type="InterPro" id="IPR029063">
    <property type="entry name" value="SAM-dependent_MTases_sf"/>
</dbReference>
<dbReference type="GO" id="GO:0005759">
    <property type="term" value="C:mitochondrial matrix"/>
    <property type="evidence" value="ECO:0007669"/>
    <property type="project" value="UniProtKB-ARBA"/>
</dbReference>
<dbReference type="InterPro" id="IPR002877">
    <property type="entry name" value="RNA_MeTrfase_FtsJ_dom"/>
</dbReference>
<comment type="function">
    <text evidence="11">S-adenosyl-L-methionine-dependent 2'-O-ribose methyltransferase that catalyzes the formation of 2'-O-methyluridine at position 1369 (Um1369) in the 16S mitochondrial large subunit ribosomal RNA (mtLSU rRNA), a universally conserved modification in the peptidyl transferase domain of the mtLSU rRNA. This activity may require prior 2'-O-methylguanosine modification at position 1370 (Gm1370) by MRM3. Essential for late-stage assembly of mtLSU required for efficient translation of mitochondrial DNA encoded proteins; methyltransferase activity is not required for this function. Essential for mitochondrial respiratory function.</text>
</comment>
<dbReference type="InterPro" id="IPR050082">
    <property type="entry name" value="RNA_methyltr_RlmE"/>
</dbReference>
<evidence type="ECO:0000259" key="16">
    <source>
        <dbReference type="Pfam" id="PF01728"/>
    </source>
</evidence>
<evidence type="ECO:0000256" key="6">
    <source>
        <dbReference type="ARBA" id="ARBA00022691"/>
    </source>
</evidence>
<keyword evidence="6 15" id="KW-0949">S-adenosyl-L-methionine</keyword>
<dbReference type="HAMAP" id="MF_01547">
    <property type="entry name" value="RNA_methyltr_E"/>
    <property type="match status" value="1"/>
</dbReference>
<evidence type="ECO:0000256" key="5">
    <source>
        <dbReference type="ARBA" id="ARBA00022679"/>
    </source>
</evidence>
<dbReference type="SUPFAM" id="SSF53335">
    <property type="entry name" value="S-adenosyl-L-methionine-dependent methyltransferases"/>
    <property type="match status" value="1"/>
</dbReference>
<evidence type="ECO:0000256" key="1">
    <source>
        <dbReference type="ARBA" id="ARBA00004173"/>
    </source>
</evidence>
<evidence type="ECO:0000313" key="18">
    <source>
        <dbReference type="Proteomes" id="UP001142489"/>
    </source>
</evidence>
<keyword evidence="18" id="KW-1185">Reference proteome</keyword>
<evidence type="ECO:0000256" key="12">
    <source>
        <dbReference type="ARBA" id="ARBA00076606"/>
    </source>
</evidence>
<evidence type="ECO:0000256" key="9">
    <source>
        <dbReference type="ARBA" id="ARBA00041184"/>
    </source>
</evidence>
<feature type="active site" description="Proton acceptor" evidence="15">
    <location>
        <position position="193"/>
    </location>
</feature>
<organism evidence="17 18">
    <name type="scientific">Phrynocephalus forsythii</name>
    <dbReference type="NCBI Taxonomy" id="171643"/>
    <lineage>
        <taxon>Eukaryota</taxon>
        <taxon>Metazoa</taxon>
        <taxon>Chordata</taxon>
        <taxon>Craniata</taxon>
        <taxon>Vertebrata</taxon>
        <taxon>Euteleostomi</taxon>
        <taxon>Lepidosauria</taxon>
        <taxon>Squamata</taxon>
        <taxon>Bifurcata</taxon>
        <taxon>Unidentata</taxon>
        <taxon>Episquamata</taxon>
        <taxon>Toxicofera</taxon>
        <taxon>Iguania</taxon>
        <taxon>Acrodonta</taxon>
        <taxon>Agamidae</taxon>
        <taxon>Agaminae</taxon>
        <taxon>Phrynocephalus</taxon>
    </lineage>
</organism>
<dbReference type="InterPro" id="IPR015507">
    <property type="entry name" value="rRNA-MeTfrase_E"/>
</dbReference>
<evidence type="ECO:0000256" key="8">
    <source>
        <dbReference type="ARBA" id="ARBA00023128"/>
    </source>
</evidence>
<evidence type="ECO:0000256" key="13">
    <source>
        <dbReference type="ARBA" id="ARBA00080354"/>
    </source>
</evidence>
<evidence type="ECO:0000256" key="2">
    <source>
        <dbReference type="ARBA" id="ARBA00009258"/>
    </source>
</evidence>